<accession>A0A6I2MT36</accession>
<dbReference type="RefSeq" id="WP_154369627.1">
    <property type="nucleotide sequence ID" value="NZ_WKJH01000030.1"/>
</dbReference>
<evidence type="ECO:0000256" key="1">
    <source>
        <dbReference type="ARBA" id="ARBA00023015"/>
    </source>
</evidence>
<protein>
    <submittedName>
        <fullName evidence="5">Transcriptional regulator</fullName>
    </submittedName>
</protein>
<dbReference type="InterPro" id="IPR002577">
    <property type="entry name" value="HTH_HxlR"/>
</dbReference>
<evidence type="ECO:0000256" key="2">
    <source>
        <dbReference type="ARBA" id="ARBA00023125"/>
    </source>
</evidence>
<keyword evidence="3" id="KW-0804">Transcription</keyword>
<dbReference type="OrthoDB" id="9797599at2"/>
<keyword evidence="6" id="KW-1185">Reference proteome</keyword>
<dbReference type="InterPro" id="IPR036388">
    <property type="entry name" value="WH-like_DNA-bd_sf"/>
</dbReference>
<dbReference type="PROSITE" id="PS51118">
    <property type="entry name" value="HTH_HXLR"/>
    <property type="match status" value="1"/>
</dbReference>
<dbReference type="Pfam" id="PF01638">
    <property type="entry name" value="HxlR"/>
    <property type="match status" value="1"/>
</dbReference>
<keyword evidence="1" id="KW-0805">Transcription regulation</keyword>
<comment type="caution">
    <text evidence="5">The sequence shown here is derived from an EMBL/GenBank/DDBJ whole genome shotgun (WGS) entry which is preliminary data.</text>
</comment>
<organism evidence="5 6">
    <name type="scientific">Maribacter luteus</name>
    <dbReference type="NCBI Taxonomy" id="2594478"/>
    <lineage>
        <taxon>Bacteria</taxon>
        <taxon>Pseudomonadati</taxon>
        <taxon>Bacteroidota</taxon>
        <taxon>Flavobacteriia</taxon>
        <taxon>Flavobacteriales</taxon>
        <taxon>Flavobacteriaceae</taxon>
        <taxon>Maribacter</taxon>
    </lineage>
</organism>
<evidence type="ECO:0000256" key="3">
    <source>
        <dbReference type="ARBA" id="ARBA00023163"/>
    </source>
</evidence>
<keyword evidence="2" id="KW-0238">DNA-binding</keyword>
<evidence type="ECO:0000313" key="6">
    <source>
        <dbReference type="Proteomes" id="UP000443153"/>
    </source>
</evidence>
<reference evidence="5 6" key="1">
    <citation type="submission" date="2019-11" db="EMBL/GenBank/DDBJ databases">
        <title>Maribacter lutea sp. nov., a marine bacterium isolated from intertidal sand.</title>
        <authorList>
            <person name="Liu A."/>
        </authorList>
    </citation>
    <scope>NUCLEOTIDE SEQUENCE [LARGE SCALE GENOMIC DNA]</scope>
    <source>
        <strain evidence="5 6">RZ05</strain>
    </source>
</reference>
<evidence type="ECO:0000259" key="4">
    <source>
        <dbReference type="PROSITE" id="PS51118"/>
    </source>
</evidence>
<dbReference type="Proteomes" id="UP000443153">
    <property type="component" value="Unassembled WGS sequence"/>
</dbReference>
<name>A0A6I2MT36_9FLAO</name>
<sequence length="121" mass="13809">MVKNKLDIQALEYCIEMIGGKWKPIILFHISKGTNRFSKLILAIEGINRQMLSKQLKSLEKSGVIDRTLYPEIPPRVEYVLTPKGRSLLPVVQSMNRWGNKQYAVNTETSGPPNNQQLPLF</sequence>
<proteinExistence type="predicted"/>
<dbReference type="PANTHER" id="PTHR33204">
    <property type="entry name" value="TRANSCRIPTIONAL REGULATOR, MARR FAMILY"/>
    <property type="match status" value="1"/>
</dbReference>
<dbReference type="GO" id="GO:0003677">
    <property type="term" value="F:DNA binding"/>
    <property type="evidence" value="ECO:0007669"/>
    <property type="project" value="UniProtKB-KW"/>
</dbReference>
<dbReference type="SUPFAM" id="SSF46785">
    <property type="entry name" value="Winged helix' DNA-binding domain"/>
    <property type="match status" value="1"/>
</dbReference>
<dbReference type="InterPro" id="IPR036390">
    <property type="entry name" value="WH_DNA-bd_sf"/>
</dbReference>
<feature type="domain" description="HTH hxlR-type" evidence="4">
    <location>
        <begin position="9"/>
        <end position="107"/>
    </location>
</feature>
<evidence type="ECO:0000313" key="5">
    <source>
        <dbReference type="EMBL" id="MRX66119.1"/>
    </source>
</evidence>
<dbReference type="Gene3D" id="1.10.10.10">
    <property type="entry name" value="Winged helix-like DNA-binding domain superfamily/Winged helix DNA-binding domain"/>
    <property type="match status" value="1"/>
</dbReference>
<dbReference type="EMBL" id="WKJH01000030">
    <property type="protein sequence ID" value="MRX66119.1"/>
    <property type="molecule type" value="Genomic_DNA"/>
</dbReference>
<dbReference type="AlphaFoldDB" id="A0A6I2MT36"/>
<dbReference type="PANTHER" id="PTHR33204:SF29">
    <property type="entry name" value="TRANSCRIPTIONAL REGULATOR"/>
    <property type="match status" value="1"/>
</dbReference>
<gene>
    <name evidence="5" type="ORF">GJ691_18350</name>
</gene>